<dbReference type="Proteomes" id="UP000433309">
    <property type="component" value="Unassembled WGS sequence"/>
</dbReference>
<evidence type="ECO:0000313" key="4">
    <source>
        <dbReference type="EMBL" id="MRW94672.1"/>
    </source>
</evidence>
<evidence type="ECO:0000256" key="1">
    <source>
        <dbReference type="ARBA" id="ARBA00022553"/>
    </source>
</evidence>
<feature type="modified residue" description="4-aspartylphosphate" evidence="2">
    <location>
        <position position="58"/>
    </location>
</feature>
<dbReference type="Gene3D" id="3.40.50.2300">
    <property type="match status" value="1"/>
</dbReference>
<dbReference type="GO" id="GO:0000160">
    <property type="term" value="P:phosphorelay signal transduction system"/>
    <property type="evidence" value="ECO:0007669"/>
    <property type="project" value="InterPro"/>
</dbReference>
<keyword evidence="1 2" id="KW-0597">Phosphoprotein</keyword>
<dbReference type="PANTHER" id="PTHR44591:SF3">
    <property type="entry name" value="RESPONSE REGULATORY DOMAIN-CONTAINING PROTEIN"/>
    <property type="match status" value="1"/>
</dbReference>
<feature type="domain" description="Response regulatory" evidence="3">
    <location>
        <begin position="9"/>
        <end position="125"/>
    </location>
</feature>
<dbReference type="InterPro" id="IPR001789">
    <property type="entry name" value="Sig_transdc_resp-reg_receiver"/>
</dbReference>
<dbReference type="PROSITE" id="PS50110">
    <property type="entry name" value="RESPONSE_REGULATORY"/>
    <property type="match status" value="1"/>
</dbReference>
<dbReference type="Pfam" id="PF00072">
    <property type="entry name" value="Response_reg"/>
    <property type="match status" value="1"/>
</dbReference>
<dbReference type="SUPFAM" id="SSF52172">
    <property type="entry name" value="CheY-like"/>
    <property type="match status" value="1"/>
</dbReference>
<dbReference type="AlphaFoldDB" id="A0A6I2LAA5"/>
<sequence length="137" mass="14745">MDQTQTNQRILVVDDNSEAADISAELLDLHGYQTAVAYSGMTGLDAAREFQPHAILLDLGMPGMDGYQVAAALRAVPDFDQVALIAFTAWGDVVTRQRVISTGFDEHVIKPANLERILTAVRNALAKRSEACVASAS</sequence>
<gene>
    <name evidence="4" type="ORF">GJ699_32370</name>
</gene>
<name>A0A6I2LAA5_9BURK</name>
<dbReference type="EMBL" id="WKJK01000033">
    <property type="protein sequence ID" value="MRW94672.1"/>
    <property type="molecule type" value="Genomic_DNA"/>
</dbReference>
<dbReference type="PANTHER" id="PTHR44591">
    <property type="entry name" value="STRESS RESPONSE REGULATOR PROTEIN 1"/>
    <property type="match status" value="1"/>
</dbReference>
<evidence type="ECO:0000313" key="5">
    <source>
        <dbReference type="Proteomes" id="UP000433309"/>
    </source>
</evidence>
<protein>
    <submittedName>
        <fullName evidence="4">Response regulator</fullName>
    </submittedName>
</protein>
<reference evidence="4 5" key="1">
    <citation type="submission" date="2019-11" db="EMBL/GenBank/DDBJ databases">
        <title>Novel species isolated from a subtropical stream in China.</title>
        <authorList>
            <person name="Lu H."/>
        </authorList>
    </citation>
    <scope>NUCLEOTIDE SEQUENCE [LARGE SCALE GENOMIC DNA]</scope>
    <source>
        <strain evidence="4 5">FT80W</strain>
    </source>
</reference>
<dbReference type="SMART" id="SM00448">
    <property type="entry name" value="REC"/>
    <property type="match status" value="1"/>
</dbReference>
<evidence type="ECO:0000256" key="2">
    <source>
        <dbReference type="PROSITE-ProRule" id="PRU00169"/>
    </source>
</evidence>
<organism evidence="4 5">
    <name type="scientific">Duganella guangzhouensis</name>
    <dbReference type="NCBI Taxonomy" id="2666084"/>
    <lineage>
        <taxon>Bacteria</taxon>
        <taxon>Pseudomonadati</taxon>
        <taxon>Pseudomonadota</taxon>
        <taxon>Betaproteobacteria</taxon>
        <taxon>Burkholderiales</taxon>
        <taxon>Oxalobacteraceae</taxon>
        <taxon>Telluria group</taxon>
        <taxon>Duganella</taxon>
    </lineage>
</organism>
<dbReference type="InterPro" id="IPR011006">
    <property type="entry name" value="CheY-like_superfamily"/>
</dbReference>
<dbReference type="InterPro" id="IPR050595">
    <property type="entry name" value="Bact_response_regulator"/>
</dbReference>
<proteinExistence type="predicted"/>
<evidence type="ECO:0000259" key="3">
    <source>
        <dbReference type="PROSITE" id="PS50110"/>
    </source>
</evidence>
<comment type="caution">
    <text evidence="4">The sequence shown here is derived from an EMBL/GenBank/DDBJ whole genome shotgun (WGS) entry which is preliminary data.</text>
</comment>
<keyword evidence="5" id="KW-1185">Reference proteome</keyword>
<accession>A0A6I2LAA5</accession>